<evidence type="ECO:0000256" key="6">
    <source>
        <dbReference type="SAM" id="MobiDB-lite"/>
    </source>
</evidence>
<evidence type="ECO:0000313" key="9">
    <source>
        <dbReference type="Proteomes" id="UP001208570"/>
    </source>
</evidence>
<dbReference type="Pfam" id="PF01926">
    <property type="entry name" value="MMR_HSR1"/>
    <property type="match status" value="1"/>
</dbReference>
<sequence length="680" mass="76780">MGKKKQSNSLGRSIIRDRFGSKGRRHADSHLHTSEIDDGYDWNKLNLRSVTEESSLDDFLATAQMAGTEFTAEKLNIKFVSQEARVGMLSADEMKKIRQAQDEHRELLNIPRRPSWDETTTATELDEKEREHFLEWRRKLAELQEVERLVLTPFEKNLQFWRQLWRVIERSDIIVQIVDGRNPLLFRSEDLEKYVTEVDSKKLNMVLVNKADYLTDTQRKMWAAYFDAAGVRVAFWSAVIEMEKHKEEANAADQLTLGGEETGNTLSNNSNSEDVSGSEEEVDDKNLSVGDEDGLNDAEDNRLGAEWCNNNVAEHHPTCKHNSNEYIRNHPQMNDELADSATKLNILNGSPSDVKCPRVDATGEGSSSTKIDDTCIRNNSDVLTGSELIDLFKCLHKDKKYTDGITTIGMVGYPNVGKSSTINALLQTKKVPVSATPGRTKHFQTLYLDKTLMLCDCPGLVMPTFVNTKADMVIAGILPIDQMRDYSAPVAAVCRLIPRHMLVNIYGVMIPKPHEGEDENRPPTPHELLGAYACMRGFMTHKGIPDYQRAARHILKDFVKGKLLYCTPPPDCDVEEFCPTPTTCIPTRERAHPQPQPIGSKSKQLKKINSTMYTSEMDKKFFEKNEPRIGTMGVRGGVLGYSSSDQSQRDLLASSGKPWKKHHNSGRKEKLRRITSHLDA</sequence>
<evidence type="ECO:0000256" key="2">
    <source>
        <dbReference type="ARBA" id="ARBA00022741"/>
    </source>
</evidence>
<dbReference type="EMBL" id="JAODUP010000266">
    <property type="protein sequence ID" value="KAK2154543.1"/>
    <property type="molecule type" value="Genomic_DNA"/>
</dbReference>
<feature type="compositionally biased region" description="Basic and acidic residues" evidence="6">
    <location>
        <begin position="14"/>
        <end position="32"/>
    </location>
</feature>
<organism evidence="8 9">
    <name type="scientific">Paralvinella palmiformis</name>
    <dbReference type="NCBI Taxonomy" id="53620"/>
    <lineage>
        <taxon>Eukaryota</taxon>
        <taxon>Metazoa</taxon>
        <taxon>Spiralia</taxon>
        <taxon>Lophotrochozoa</taxon>
        <taxon>Annelida</taxon>
        <taxon>Polychaeta</taxon>
        <taxon>Sedentaria</taxon>
        <taxon>Canalipalpata</taxon>
        <taxon>Terebellida</taxon>
        <taxon>Terebelliformia</taxon>
        <taxon>Alvinellidae</taxon>
        <taxon>Paralvinella</taxon>
    </lineage>
</organism>
<keyword evidence="9" id="KW-1185">Reference proteome</keyword>
<protein>
    <recommendedName>
        <fullName evidence="5">Large subunit GTPase 1 homolog</fullName>
    </recommendedName>
</protein>
<dbReference type="Proteomes" id="UP001208570">
    <property type="component" value="Unassembled WGS sequence"/>
</dbReference>
<comment type="caution">
    <text evidence="8">The sequence shown here is derived from an EMBL/GenBank/DDBJ whole genome shotgun (WGS) entry which is preliminary data.</text>
</comment>
<dbReference type="InterPro" id="IPR023179">
    <property type="entry name" value="GTP-bd_ortho_bundle_sf"/>
</dbReference>
<evidence type="ECO:0000256" key="3">
    <source>
        <dbReference type="ARBA" id="ARBA00022801"/>
    </source>
</evidence>
<proteinExistence type="predicted"/>
<name>A0AAD9JLA5_9ANNE</name>
<accession>A0AAD9JLA5</accession>
<reference evidence="8" key="1">
    <citation type="journal article" date="2023" name="Mol. Biol. Evol.">
        <title>Third-Generation Sequencing Reveals the Adaptive Role of the Epigenome in Three Deep-Sea Polychaetes.</title>
        <authorList>
            <person name="Perez M."/>
            <person name="Aroh O."/>
            <person name="Sun Y."/>
            <person name="Lan Y."/>
            <person name="Juniper S.K."/>
            <person name="Young C.R."/>
            <person name="Angers B."/>
            <person name="Qian P.Y."/>
        </authorList>
    </citation>
    <scope>NUCLEOTIDE SEQUENCE</scope>
    <source>
        <strain evidence="8">P08H-3</strain>
    </source>
</reference>
<gene>
    <name evidence="8" type="ORF">LSH36_266g04064</name>
</gene>
<dbReference type="Gene3D" id="3.40.50.300">
    <property type="entry name" value="P-loop containing nucleotide triphosphate hydrolases"/>
    <property type="match status" value="2"/>
</dbReference>
<dbReference type="GO" id="GO:0005525">
    <property type="term" value="F:GTP binding"/>
    <property type="evidence" value="ECO:0007669"/>
    <property type="project" value="UniProtKB-KW"/>
</dbReference>
<keyword evidence="1" id="KW-0963">Cytoplasm</keyword>
<keyword evidence="2" id="KW-0547">Nucleotide-binding</keyword>
<dbReference type="PANTHER" id="PTHR45709:SF2">
    <property type="entry name" value="LARGE SUBUNIT GTPASE 1 HOMOLOG"/>
    <property type="match status" value="1"/>
</dbReference>
<dbReference type="GO" id="GO:0005829">
    <property type="term" value="C:cytosol"/>
    <property type="evidence" value="ECO:0007669"/>
    <property type="project" value="TreeGrafter"/>
</dbReference>
<dbReference type="InterPro" id="IPR043358">
    <property type="entry name" value="GNL1-like"/>
</dbReference>
<feature type="region of interest" description="Disordered" evidence="6">
    <location>
        <begin position="640"/>
        <end position="680"/>
    </location>
</feature>
<evidence type="ECO:0000256" key="1">
    <source>
        <dbReference type="ARBA" id="ARBA00022490"/>
    </source>
</evidence>
<dbReference type="Gene3D" id="1.10.1580.10">
    <property type="match status" value="1"/>
</dbReference>
<evidence type="ECO:0000256" key="4">
    <source>
        <dbReference type="ARBA" id="ARBA00023134"/>
    </source>
</evidence>
<feature type="compositionally biased region" description="Basic residues" evidence="6">
    <location>
        <begin position="658"/>
        <end position="680"/>
    </location>
</feature>
<dbReference type="PANTHER" id="PTHR45709">
    <property type="entry name" value="LARGE SUBUNIT GTPASE 1 HOMOLOG-RELATED"/>
    <property type="match status" value="1"/>
</dbReference>
<feature type="domain" description="G" evidence="7">
    <location>
        <begin position="407"/>
        <end position="462"/>
    </location>
</feature>
<evidence type="ECO:0000256" key="5">
    <source>
        <dbReference type="ARBA" id="ARBA00040145"/>
    </source>
</evidence>
<keyword evidence="4" id="KW-0342">GTP-binding</keyword>
<feature type="region of interest" description="Disordered" evidence="6">
    <location>
        <begin position="258"/>
        <end position="295"/>
    </location>
</feature>
<dbReference type="CDD" id="cd01857">
    <property type="entry name" value="HSR1_MMR1"/>
    <property type="match status" value="1"/>
</dbReference>
<evidence type="ECO:0000259" key="7">
    <source>
        <dbReference type="Pfam" id="PF01926"/>
    </source>
</evidence>
<dbReference type="InterPro" id="IPR027417">
    <property type="entry name" value="P-loop_NTPase"/>
</dbReference>
<evidence type="ECO:0000313" key="8">
    <source>
        <dbReference type="EMBL" id="KAK2154543.1"/>
    </source>
</evidence>
<dbReference type="AlphaFoldDB" id="A0AAD9JLA5"/>
<keyword evidence="3" id="KW-0378">Hydrolase</keyword>
<dbReference type="InterPro" id="IPR006073">
    <property type="entry name" value="GTP-bd"/>
</dbReference>
<feature type="region of interest" description="Disordered" evidence="6">
    <location>
        <begin position="1"/>
        <end position="32"/>
    </location>
</feature>
<dbReference type="GO" id="GO:0003924">
    <property type="term" value="F:GTPase activity"/>
    <property type="evidence" value="ECO:0007669"/>
    <property type="project" value="InterPro"/>
</dbReference>
<dbReference type="GO" id="GO:0000054">
    <property type="term" value="P:ribosomal subunit export from nucleus"/>
    <property type="evidence" value="ECO:0007669"/>
    <property type="project" value="TreeGrafter"/>
</dbReference>
<dbReference type="SUPFAM" id="SSF52540">
    <property type="entry name" value="P-loop containing nucleoside triphosphate hydrolases"/>
    <property type="match status" value="1"/>
</dbReference>